<dbReference type="SUPFAM" id="SSF48576">
    <property type="entry name" value="Terpenoid synthases"/>
    <property type="match status" value="2"/>
</dbReference>
<evidence type="ECO:0000313" key="11">
    <source>
        <dbReference type="Proteomes" id="UP001177140"/>
    </source>
</evidence>
<dbReference type="InterPro" id="IPR033749">
    <property type="entry name" value="Polyprenyl_synt_CS"/>
</dbReference>
<dbReference type="GO" id="GO:0005739">
    <property type="term" value="C:mitochondrion"/>
    <property type="evidence" value="ECO:0007669"/>
    <property type="project" value="UniProtKB-SubCell"/>
</dbReference>
<proteinExistence type="inferred from homology"/>
<comment type="similarity">
    <text evidence="3">Belongs to the phytoene/squalene synthase family.</text>
</comment>
<dbReference type="PANTHER" id="PTHR12001">
    <property type="entry name" value="GERANYLGERANYL PYROPHOSPHATE SYNTHASE"/>
    <property type="match status" value="1"/>
</dbReference>
<dbReference type="Proteomes" id="UP001177140">
    <property type="component" value="Unassembled WGS sequence"/>
</dbReference>
<dbReference type="FunFam" id="1.10.600.10:FF:000015">
    <property type="entry name" value="Solanesyl diphosphate synthase 3, chloroplastic/mitochondrial"/>
    <property type="match status" value="1"/>
</dbReference>
<keyword evidence="5" id="KW-0808">Transferase</keyword>
<comment type="cofactor">
    <cofactor evidence="1">
        <name>Mg(2+)</name>
        <dbReference type="ChEBI" id="CHEBI:18420"/>
    </cofactor>
</comment>
<gene>
    <name evidence="10" type="ORF">MKW94_026596</name>
</gene>
<keyword evidence="8" id="KW-0496">Mitochondrion</keyword>
<dbReference type="EMBL" id="JAJJMA010012888">
    <property type="protein sequence ID" value="MCL7022592.1"/>
    <property type="molecule type" value="Genomic_DNA"/>
</dbReference>
<comment type="caution">
    <text evidence="10">The sequence shown here is derived from an EMBL/GenBank/DDBJ whole genome shotgun (WGS) entry which is preliminary data.</text>
</comment>
<reference evidence="10" key="1">
    <citation type="submission" date="2022-03" db="EMBL/GenBank/DDBJ databases">
        <title>A functionally conserved STORR gene fusion in Papaver species that diverged 16.8 million years ago.</title>
        <authorList>
            <person name="Catania T."/>
        </authorList>
    </citation>
    <scope>NUCLEOTIDE SEQUENCE</scope>
    <source>
        <strain evidence="10">S-191538</strain>
    </source>
</reference>
<dbReference type="GO" id="GO:0006744">
    <property type="term" value="P:ubiquinone biosynthetic process"/>
    <property type="evidence" value="ECO:0007669"/>
    <property type="project" value="TreeGrafter"/>
</dbReference>
<evidence type="ECO:0000256" key="4">
    <source>
        <dbReference type="ARBA" id="ARBA00006706"/>
    </source>
</evidence>
<evidence type="ECO:0000313" key="10">
    <source>
        <dbReference type="EMBL" id="MCL7022592.1"/>
    </source>
</evidence>
<evidence type="ECO:0000256" key="6">
    <source>
        <dbReference type="ARBA" id="ARBA00022723"/>
    </source>
</evidence>
<dbReference type="Gene3D" id="1.10.600.10">
    <property type="entry name" value="Farnesyl Diphosphate Synthase"/>
    <property type="match status" value="2"/>
</dbReference>
<evidence type="ECO:0000256" key="5">
    <source>
        <dbReference type="ARBA" id="ARBA00022679"/>
    </source>
</evidence>
<dbReference type="GO" id="GO:0008299">
    <property type="term" value="P:isoprenoid biosynthetic process"/>
    <property type="evidence" value="ECO:0007669"/>
    <property type="project" value="UniProtKB-KW"/>
</dbReference>
<evidence type="ECO:0000256" key="2">
    <source>
        <dbReference type="ARBA" id="ARBA00004173"/>
    </source>
</evidence>
<protein>
    <submittedName>
        <fullName evidence="10">Uncharacterized protein</fullName>
    </submittedName>
</protein>
<dbReference type="Pfam" id="PF00494">
    <property type="entry name" value="SQS_PSY"/>
    <property type="match status" value="1"/>
</dbReference>
<keyword evidence="11" id="KW-1185">Reference proteome</keyword>
<evidence type="ECO:0000256" key="8">
    <source>
        <dbReference type="ARBA" id="ARBA00023128"/>
    </source>
</evidence>
<keyword evidence="7" id="KW-0460">Magnesium</keyword>
<dbReference type="Pfam" id="PF00348">
    <property type="entry name" value="polyprenyl_synt"/>
    <property type="match status" value="1"/>
</dbReference>
<accession>A0AA41UWQ1</accession>
<dbReference type="GO" id="GO:0046872">
    <property type="term" value="F:metal ion binding"/>
    <property type="evidence" value="ECO:0007669"/>
    <property type="project" value="UniProtKB-KW"/>
</dbReference>
<dbReference type="CDD" id="cd00685">
    <property type="entry name" value="Trans_IPPS_HT"/>
    <property type="match status" value="1"/>
</dbReference>
<organism evidence="10 11">
    <name type="scientific">Papaver nudicaule</name>
    <name type="common">Iceland poppy</name>
    <dbReference type="NCBI Taxonomy" id="74823"/>
    <lineage>
        <taxon>Eukaryota</taxon>
        <taxon>Viridiplantae</taxon>
        <taxon>Streptophyta</taxon>
        <taxon>Embryophyta</taxon>
        <taxon>Tracheophyta</taxon>
        <taxon>Spermatophyta</taxon>
        <taxon>Magnoliopsida</taxon>
        <taxon>Ranunculales</taxon>
        <taxon>Papaveraceae</taxon>
        <taxon>Papaveroideae</taxon>
        <taxon>Papaver</taxon>
    </lineage>
</organism>
<dbReference type="InterPro" id="IPR000092">
    <property type="entry name" value="Polyprenyl_synt"/>
</dbReference>
<sequence length="705" mass="78768">MIQKDFYINSWPINGQYMDPELRNAMCVLYLVLRALGTVEDDMNIPADTKVPILENFHRHIYDADFHFSCGKKHHKVLMDQFHHVSTALLELKKSYQESIEETTKIMGAGMAKFILKEVETVDDYNEYCHIVSGHPFIEISKQFHASNLMKVAPEYLCNSMGLFLQKIHIIQDFMEDMNEIPKPRVHWPRQIWRKYVDELEDLTCKANSEKALHCLNDMVTDALLHAENCLEYISTFLDPNVFRAMGILLIIGIGTLASCYNNNKFFRGSAKKISFALAAKAIEGSKTMSGVYGVFYDFSSMLRTKISDGDPNATKTLSCVDAIQKVCGSSFSLDHSISNLEIGVEGKGYDQVQEGESPLVLEQVNPYSLVADELSLIGNRLREMVAVEVPKLASAAEYFFELGVEGKRFRPTVLLLMASALHVSTLPESVPDDLNRSPIDVRKRQQCMAEITEMIHVASLLHDDVLDDADTRRGVPSLNVRMGNKLSVLAGDFLLSRACVALSSLKDFEVGTLMATVVEHLVTGEIMQMTSTLQRRYGMDQYMEKTYYKTASLIANSCKAIALLANQSTEVAVLAYNYGRNLGLAFQLIDDILDFTGSLDSLGKASLSDIHLGVVTAPILFAIQEYPQLEEIINRGFDDAANVDLALEYLRKSRGIQRAIELAIEHAGLAASAIDSLPGTDDENVRISRRALVDLTHMVVTRII</sequence>
<dbReference type="PROSITE" id="PS00444">
    <property type="entry name" value="POLYPRENYL_SYNTHASE_2"/>
    <property type="match status" value="1"/>
</dbReference>
<dbReference type="NCBIfam" id="TIGR01559">
    <property type="entry name" value="squal_synth"/>
    <property type="match status" value="1"/>
</dbReference>
<name>A0AA41UWQ1_PAPNU</name>
<evidence type="ECO:0000256" key="7">
    <source>
        <dbReference type="ARBA" id="ARBA00022842"/>
    </source>
</evidence>
<dbReference type="InterPro" id="IPR008949">
    <property type="entry name" value="Isoprenoid_synthase_dom_sf"/>
</dbReference>
<dbReference type="GO" id="GO:0051996">
    <property type="term" value="F:squalene synthase [NAD(P)H] activity"/>
    <property type="evidence" value="ECO:0007669"/>
    <property type="project" value="InterPro"/>
</dbReference>
<dbReference type="PROSITE" id="PS00723">
    <property type="entry name" value="POLYPRENYL_SYNTHASE_1"/>
    <property type="match status" value="1"/>
</dbReference>
<dbReference type="FunFam" id="1.10.600.10:FF:000023">
    <property type="entry name" value="Squalene synthase"/>
    <property type="match status" value="1"/>
</dbReference>
<evidence type="ECO:0000256" key="3">
    <source>
        <dbReference type="ARBA" id="ARBA00006251"/>
    </source>
</evidence>
<dbReference type="AlphaFoldDB" id="A0AA41UWQ1"/>
<evidence type="ECO:0000256" key="1">
    <source>
        <dbReference type="ARBA" id="ARBA00001946"/>
    </source>
</evidence>
<evidence type="ECO:0000256" key="9">
    <source>
        <dbReference type="ARBA" id="ARBA00023229"/>
    </source>
</evidence>
<comment type="similarity">
    <text evidence="4">Belongs to the FPP/GGPP synthase family.</text>
</comment>
<dbReference type="InterPro" id="IPR006449">
    <property type="entry name" value="Squal_synth-like"/>
</dbReference>
<dbReference type="GO" id="GO:1990234">
    <property type="term" value="C:transferase complex"/>
    <property type="evidence" value="ECO:0007669"/>
    <property type="project" value="TreeGrafter"/>
</dbReference>
<keyword evidence="6" id="KW-0479">Metal-binding</keyword>
<dbReference type="InterPro" id="IPR002060">
    <property type="entry name" value="Squ/phyt_synthse"/>
</dbReference>
<comment type="subcellular location">
    <subcellularLocation>
        <location evidence="2">Mitochondrion</location>
    </subcellularLocation>
</comment>
<dbReference type="PANTHER" id="PTHR12001:SF69">
    <property type="entry name" value="ALL TRANS-POLYPRENYL-DIPHOSPHATE SYNTHASE PDSS1"/>
    <property type="match status" value="1"/>
</dbReference>
<keyword evidence="9" id="KW-0414">Isoprene biosynthesis</keyword>
<dbReference type="SFLD" id="SFLDS00005">
    <property type="entry name" value="Isoprenoid_Synthase_Type_I"/>
    <property type="match status" value="1"/>
</dbReference>